<dbReference type="Pfam" id="PF20109">
    <property type="entry name" value="Trans_reg_dom"/>
    <property type="match status" value="1"/>
</dbReference>
<reference evidence="2 3" key="1">
    <citation type="submission" date="2019-09" db="EMBL/GenBank/DDBJ databases">
        <title>NBRP : Genome information of microbial organism related human and environment.</title>
        <authorList>
            <person name="Hattori M."/>
            <person name="Oshima K."/>
            <person name="Inaba H."/>
            <person name="Suda W."/>
            <person name="Sakamoto M."/>
            <person name="Iino T."/>
            <person name="Kitahara M."/>
            <person name="Oshida Y."/>
            <person name="Iida T."/>
            <person name="Kudo T."/>
            <person name="Itoh T."/>
            <person name="Ohkuma M."/>
        </authorList>
    </citation>
    <scope>NUCLEOTIDE SEQUENCE [LARGE SCALE GENOMIC DNA]</scope>
    <source>
        <strain evidence="2 3">Q-1</strain>
    </source>
</reference>
<dbReference type="EMBL" id="BKCN01000031">
    <property type="protein sequence ID" value="GER05596.1"/>
    <property type="molecule type" value="Genomic_DNA"/>
</dbReference>
<sequence length="84" mass="10202">MADYHNSLISCGLRLGDYDYVQLLTRSRVAWEYLRRNRDYHRDWRLSKSGQPIPVRLRNDTTLLRARRRFVRAEAWGLCTFRRS</sequence>
<feature type="domain" description="Transcriptional regulator-like" evidence="1">
    <location>
        <begin position="17"/>
        <end position="78"/>
    </location>
</feature>
<evidence type="ECO:0000313" key="3">
    <source>
        <dbReference type="Proteomes" id="UP000324996"/>
    </source>
</evidence>
<protein>
    <recommendedName>
        <fullName evidence="1">Transcriptional regulator-like domain-containing protein</fullName>
    </recommendedName>
</protein>
<evidence type="ECO:0000259" key="1">
    <source>
        <dbReference type="Pfam" id="PF20109"/>
    </source>
</evidence>
<name>A0A5A7NF52_9PROT</name>
<accession>A0A5A7NF52</accession>
<dbReference type="AlphaFoldDB" id="A0A5A7NF52"/>
<gene>
    <name evidence="2" type="ORF">JCM17846_32780</name>
</gene>
<keyword evidence="3" id="KW-1185">Reference proteome</keyword>
<evidence type="ECO:0000313" key="2">
    <source>
        <dbReference type="EMBL" id="GER05596.1"/>
    </source>
</evidence>
<comment type="caution">
    <text evidence="2">The sequence shown here is derived from an EMBL/GenBank/DDBJ whole genome shotgun (WGS) entry which is preliminary data.</text>
</comment>
<organism evidence="2 3">
    <name type="scientific">Iodidimonas nitroreducens</name>
    <dbReference type="NCBI Taxonomy" id="1236968"/>
    <lineage>
        <taxon>Bacteria</taxon>
        <taxon>Pseudomonadati</taxon>
        <taxon>Pseudomonadota</taxon>
        <taxon>Alphaproteobacteria</taxon>
        <taxon>Iodidimonadales</taxon>
        <taxon>Iodidimonadaceae</taxon>
        <taxon>Iodidimonas</taxon>
    </lineage>
</organism>
<dbReference type="Proteomes" id="UP000324996">
    <property type="component" value="Unassembled WGS sequence"/>
</dbReference>
<proteinExistence type="predicted"/>
<dbReference type="InterPro" id="IPR045465">
    <property type="entry name" value="Trans_reg_dom"/>
</dbReference>